<dbReference type="PANTHER" id="PTHR35586:SF2">
    <property type="entry name" value="SLL1542 PROTEIN"/>
    <property type="match status" value="1"/>
</dbReference>
<comment type="caution">
    <text evidence="2">The sequence shown here is derived from an EMBL/GenBank/DDBJ whole genome shotgun (WGS) entry which is preliminary data.</text>
</comment>
<sequence length="75" mass="8596">MQIVTSWMRQGLEQGEKQGELKLLMRQINRRFGEISSQLKGRIENLSTPELENLGEALLDFSDIGDLEAWFESLA</sequence>
<reference evidence="2 3" key="1">
    <citation type="journal article" date="2020" name="ISME J.">
        <title>Comparative genomics reveals insights into cyanobacterial evolution and habitat adaptation.</title>
        <authorList>
            <person name="Chen M.Y."/>
            <person name="Teng W.K."/>
            <person name="Zhao L."/>
            <person name="Hu C.X."/>
            <person name="Zhou Y.K."/>
            <person name="Han B.P."/>
            <person name="Song L.R."/>
            <person name="Shu W.S."/>
        </authorList>
    </citation>
    <scope>NUCLEOTIDE SEQUENCE [LARGE SCALE GENOMIC DNA]</scope>
    <source>
        <strain evidence="2 3">FACHB-248</strain>
    </source>
</reference>
<dbReference type="EMBL" id="JACJTA010000015">
    <property type="protein sequence ID" value="MBD2604816.1"/>
    <property type="molecule type" value="Genomic_DNA"/>
</dbReference>
<dbReference type="Pfam" id="PF14261">
    <property type="entry name" value="DUF4351"/>
    <property type="match status" value="1"/>
</dbReference>
<keyword evidence="3" id="KW-1185">Reference proteome</keyword>
<feature type="domain" description="DUF4351" evidence="1">
    <location>
        <begin position="13"/>
        <end position="71"/>
    </location>
</feature>
<dbReference type="PANTHER" id="PTHR35586">
    <property type="entry name" value="SLL1691 PROTEIN"/>
    <property type="match status" value="1"/>
</dbReference>
<proteinExistence type="predicted"/>
<organism evidence="2 3">
    <name type="scientific">Scytonema hofmannii FACHB-248</name>
    <dbReference type="NCBI Taxonomy" id="1842502"/>
    <lineage>
        <taxon>Bacteria</taxon>
        <taxon>Bacillati</taxon>
        <taxon>Cyanobacteriota</taxon>
        <taxon>Cyanophyceae</taxon>
        <taxon>Nostocales</taxon>
        <taxon>Scytonemataceae</taxon>
        <taxon>Scytonema</taxon>
    </lineage>
</organism>
<evidence type="ECO:0000313" key="3">
    <source>
        <dbReference type="Proteomes" id="UP000660380"/>
    </source>
</evidence>
<protein>
    <submittedName>
        <fullName evidence="2">DUF4351 domain-containing protein</fullName>
    </submittedName>
</protein>
<gene>
    <name evidence="2" type="ORF">H6G81_09830</name>
</gene>
<dbReference type="Proteomes" id="UP000660380">
    <property type="component" value="Unassembled WGS sequence"/>
</dbReference>
<evidence type="ECO:0000313" key="2">
    <source>
        <dbReference type="EMBL" id="MBD2604816.1"/>
    </source>
</evidence>
<evidence type="ECO:0000259" key="1">
    <source>
        <dbReference type="Pfam" id="PF14261"/>
    </source>
</evidence>
<accession>A0ABR8GNI9</accession>
<name>A0ABR8GNI9_9CYAN</name>
<dbReference type="InterPro" id="IPR025587">
    <property type="entry name" value="DUF4351"/>
</dbReference>